<dbReference type="EC" id="2.3.2.27" evidence="4"/>
<dbReference type="Proteomes" id="UP001054252">
    <property type="component" value="Unassembled WGS sequence"/>
</dbReference>
<dbReference type="CDD" id="cd16461">
    <property type="entry name" value="RING-H2_EL5-like"/>
    <property type="match status" value="1"/>
</dbReference>
<keyword evidence="12 16" id="KW-0472">Membrane</keyword>
<dbReference type="AlphaFoldDB" id="A0AAV5JDB9"/>
<feature type="region of interest" description="Disordered" evidence="15">
    <location>
        <begin position="271"/>
        <end position="304"/>
    </location>
</feature>
<keyword evidence="5" id="KW-0808">Transferase</keyword>
<proteinExistence type="inferred from homology"/>
<evidence type="ECO:0000313" key="19">
    <source>
        <dbReference type="Proteomes" id="UP001054252"/>
    </source>
</evidence>
<sequence>MKHRKLFSSSAGTNSTTDCFVLCDYYYLSPPPPPPPPSSKSSTHISLYVIVIVSFVAGFFLLVSYFVIIAKCCRSRNNRQQEAEHGTDEEVIDENRIDHPYWFITTVGLQQSVINSISVCKYKKGEGLIEGTECSVCLNEFQEDEMLRLLPKCNHAFHISCIDTWLRSHTNCPVCRTGIVFNSIRNTPIPSSELNSGNMDGISGARIGNSEIENELDPGRENQEGISDVSENRGGTEDRGHVSKDKQVIIRRSVSMDSCASASLCLALENSHPVESEGVSSEDDRRSNSGKKTSGNSSSFSQFLHLSPVRMKRSLSCNGRFLSSKHGLSPSASENEKERLISHPEG</sequence>
<evidence type="ECO:0000256" key="3">
    <source>
        <dbReference type="ARBA" id="ARBA00004906"/>
    </source>
</evidence>
<comment type="catalytic activity">
    <reaction evidence="1">
        <text>S-ubiquitinyl-[E2 ubiquitin-conjugating enzyme]-L-cysteine + [acceptor protein]-L-lysine = [E2 ubiquitin-conjugating enzyme]-L-cysteine + N(6)-ubiquitinyl-[acceptor protein]-L-lysine.</text>
        <dbReference type="EC" id="2.3.2.27"/>
    </reaction>
</comment>
<dbReference type="SUPFAM" id="SSF57850">
    <property type="entry name" value="RING/U-box"/>
    <property type="match status" value="1"/>
</dbReference>
<gene>
    <name evidence="18" type="ORF">SLEP1_g20912</name>
</gene>
<evidence type="ECO:0000256" key="7">
    <source>
        <dbReference type="ARBA" id="ARBA00022723"/>
    </source>
</evidence>
<evidence type="ECO:0000256" key="11">
    <source>
        <dbReference type="ARBA" id="ARBA00022989"/>
    </source>
</evidence>
<keyword evidence="11 16" id="KW-1133">Transmembrane helix</keyword>
<evidence type="ECO:0000256" key="6">
    <source>
        <dbReference type="ARBA" id="ARBA00022692"/>
    </source>
</evidence>
<evidence type="ECO:0000256" key="12">
    <source>
        <dbReference type="ARBA" id="ARBA00023136"/>
    </source>
</evidence>
<dbReference type="GO" id="GO:0061630">
    <property type="term" value="F:ubiquitin protein ligase activity"/>
    <property type="evidence" value="ECO:0007669"/>
    <property type="project" value="UniProtKB-EC"/>
</dbReference>
<evidence type="ECO:0000256" key="13">
    <source>
        <dbReference type="ARBA" id="ARBA00024209"/>
    </source>
</evidence>
<dbReference type="PROSITE" id="PS50089">
    <property type="entry name" value="ZF_RING_2"/>
    <property type="match status" value="1"/>
</dbReference>
<keyword evidence="9" id="KW-0833">Ubl conjugation pathway</keyword>
<feature type="compositionally biased region" description="Low complexity" evidence="15">
    <location>
        <begin position="290"/>
        <end position="301"/>
    </location>
</feature>
<dbReference type="PANTHER" id="PTHR46913:SF19">
    <property type="entry name" value="RING-TYPE E3 UBIQUITIN TRANSFERASE"/>
    <property type="match status" value="1"/>
</dbReference>
<evidence type="ECO:0000256" key="10">
    <source>
        <dbReference type="ARBA" id="ARBA00022833"/>
    </source>
</evidence>
<evidence type="ECO:0000256" key="16">
    <source>
        <dbReference type="SAM" id="Phobius"/>
    </source>
</evidence>
<evidence type="ECO:0000256" key="5">
    <source>
        <dbReference type="ARBA" id="ARBA00022679"/>
    </source>
</evidence>
<dbReference type="Pfam" id="PF13639">
    <property type="entry name" value="zf-RING_2"/>
    <property type="match status" value="1"/>
</dbReference>
<keyword evidence="6 16" id="KW-0812">Transmembrane</keyword>
<comment type="subcellular location">
    <subcellularLocation>
        <location evidence="2">Membrane</location>
        <topology evidence="2">Single-pass membrane protein</topology>
    </subcellularLocation>
</comment>
<feature type="compositionally biased region" description="Basic and acidic residues" evidence="15">
    <location>
        <begin position="230"/>
        <end position="246"/>
    </location>
</feature>
<comment type="pathway">
    <text evidence="3">Protein modification; protein ubiquitination.</text>
</comment>
<feature type="compositionally biased region" description="Basic and acidic residues" evidence="15">
    <location>
        <begin position="334"/>
        <end position="346"/>
    </location>
</feature>
<keyword evidence="10" id="KW-0862">Zinc</keyword>
<evidence type="ECO:0000256" key="4">
    <source>
        <dbReference type="ARBA" id="ARBA00012483"/>
    </source>
</evidence>
<organism evidence="18 19">
    <name type="scientific">Rubroshorea leprosula</name>
    <dbReference type="NCBI Taxonomy" id="152421"/>
    <lineage>
        <taxon>Eukaryota</taxon>
        <taxon>Viridiplantae</taxon>
        <taxon>Streptophyta</taxon>
        <taxon>Embryophyta</taxon>
        <taxon>Tracheophyta</taxon>
        <taxon>Spermatophyta</taxon>
        <taxon>Magnoliopsida</taxon>
        <taxon>eudicotyledons</taxon>
        <taxon>Gunneridae</taxon>
        <taxon>Pentapetalae</taxon>
        <taxon>rosids</taxon>
        <taxon>malvids</taxon>
        <taxon>Malvales</taxon>
        <taxon>Dipterocarpaceae</taxon>
        <taxon>Rubroshorea</taxon>
    </lineage>
</organism>
<keyword evidence="19" id="KW-1185">Reference proteome</keyword>
<dbReference type="GO" id="GO:0016567">
    <property type="term" value="P:protein ubiquitination"/>
    <property type="evidence" value="ECO:0007669"/>
    <property type="project" value="InterPro"/>
</dbReference>
<dbReference type="InterPro" id="IPR013083">
    <property type="entry name" value="Znf_RING/FYVE/PHD"/>
</dbReference>
<reference evidence="18 19" key="1">
    <citation type="journal article" date="2021" name="Commun. Biol.">
        <title>The genome of Shorea leprosula (Dipterocarpaceae) highlights the ecological relevance of drought in aseasonal tropical rainforests.</title>
        <authorList>
            <person name="Ng K.K.S."/>
            <person name="Kobayashi M.J."/>
            <person name="Fawcett J.A."/>
            <person name="Hatakeyama M."/>
            <person name="Paape T."/>
            <person name="Ng C.H."/>
            <person name="Ang C.C."/>
            <person name="Tnah L.H."/>
            <person name="Lee C.T."/>
            <person name="Nishiyama T."/>
            <person name="Sese J."/>
            <person name="O'Brien M.J."/>
            <person name="Copetti D."/>
            <person name="Mohd Noor M.I."/>
            <person name="Ong R.C."/>
            <person name="Putra M."/>
            <person name="Sireger I.Z."/>
            <person name="Indrioko S."/>
            <person name="Kosugi Y."/>
            <person name="Izuno A."/>
            <person name="Isagi Y."/>
            <person name="Lee S.L."/>
            <person name="Shimizu K.K."/>
        </authorList>
    </citation>
    <scope>NUCLEOTIDE SEQUENCE [LARGE SCALE GENOMIC DNA]</scope>
    <source>
        <strain evidence="18">214</strain>
    </source>
</reference>
<accession>A0AAV5JDB9</accession>
<evidence type="ECO:0000313" key="18">
    <source>
        <dbReference type="EMBL" id="GKV09404.1"/>
    </source>
</evidence>
<feature type="domain" description="RING-type" evidence="17">
    <location>
        <begin position="134"/>
        <end position="176"/>
    </location>
</feature>
<dbReference type="FunFam" id="3.30.40.10:FF:000233">
    <property type="entry name" value="RING-H2 finger protein ATL54"/>
    <property type="match status" value="1"/>
</dbReference>
<feature type="region of interest" description="Disordered" evidence="15">
    <location>
        <begin position="213"/>
        <end position="246"/>
    </location>
</feature>
<dbReference type="GO" id="GO:0008270">
    <property type="term" value="F:zinc ion binding"/>
    <property type="evidence" value="ECO:0007669"/>
    <property type="project" value="UniProtKB-KW"/>
</dbReference>
<dbReference type="InterPro" id="IPR001841">
    <property type="entry name" value="Znf_RING"/>
</dbReference>
<keyword evidence="8 14" id="KW-0863">Zinc-finger</keyword>
<dbReference type="EMBL" id="BPVZ01000030">
    <property type="protein sequence ID" value="GKV09404.1"/>
    <property type="molecule type" value="Genomic_DNA"/>
</dbReference>
<dbReference type="SMART" id="SM00184">
    <property type="entry name" value="RING"/>
    <property type="match status" value="1"/>
</dbReference>
<dbReference type="GO" id="GO:0016020">
    <property type="term" value="C:membrane"/>
    <property type="evidence" value="ECO:0007669"/>
    <property type="project" value="UniProtKB-SubCell"/>
</dbReference>
<name>A0AAV5JDB9_9ROSI</name>
<dbReference type="Gene3D" id="3.30.40.10">
    <property type="entry name" value="Zinc/RING finger domain, C3HC4 (zinc finger)"/>
    <property type="match status" value="1"/>
</dbReference>
<evidence type="ECO:0000256" key="9">
    <source>
        <dbReference type="ARBA" id="ARBA00022786"/>
    </source>
</evidence>
<evidence type="ECO:0000259" key="17">
    <source>
        <dbReference type="PROSITE" id="PS50089"/>
    </source>
</evidence>
<dbReference type="InterPro" id="IPR044600">
    <property type="entry name" value="ATL1/ATL16-like"/>
</dbReference>
<feature type="region of interest" description="Disordered" evidence="15">
    <location>
        <begin position="320"/>
        <end position="346"/>
    </location>
</feature>
<feature type="transmembrane region" description="Helical" evidence="16">
    <location>
        <begin position="45"/>
        <end position="68"/>
    </location>
</feature>
<protein>
    <recommendedName>
        <fullName evidence="4">RING-type E3 ubiquitin transferase</fullName>
        <ecNumber evidence="4">2.3.2.27</ecNumber>
    </recommendedName>
</protein>
<dbReference type="PANTHER" id="PTHR46913">
    <property type="entry name" value="RING-H2 FINGER PROTEIN ATL16"/>
    <property type="match status" value="1"/>
</dbReference>
<evidence type="ECO:0000256" key="8">
    <source>
        <dbReference type="ARBA" id="ARBA00022771"/>
    </source>
</evidence>
<evidence type="ECO:0000256" key="2">
    <source>
        <dbReference type="ARBA" id="ARBA00004167"/>
    </source>
</evidence>
<comment type="caution">
    <text evidence="18">The sequence shown here is derived from an EMBL/GenBank/DDBJ whole genome shotgun (WGS) entry which is preliminary data.</text>
</comment>
<comment type="similarity">
    <text evidence="13">Belongs to the RING-type zinc finger family. ATL subfamily.</text>
</comment>
<keyword evidence="7" id="KW-0479">Metal-binding</keyword>
<evidence type="ECO:0000256" key="1">
    <source>
        <dbReference type="ARBA" id="ARBA00000900"/>
    </source>
</evidence>
<evidence type="ECO:0000256" key="14">
    <source>
        <dbReference type="PROSITE-ProRule" id="PRU00175"/>
    </source>
</evidence>
<evidence type="ECO:0000256" key="15">
    <source>
        <dbReference type="SAM" id="MobiDB-lite"/>
    </source>
</evidence>